<name>A0A538SF89_UNCEI</name>
<dbReference type="GO" id="GO:0030246">
    <property type="term" value="F:carbohydrate binding"/>
    <property type="evidence" value="ECO:0007669"/>
    <property type="project" value="InterPro"/>
</dbReference>
<dbReference type="CDD" id="cd09618">
    <property type="entry name" value="CBM9_like_2"/>
    <property type="match status" value="1"/>
</dbReference>
<comment type="caution">
    <text evidence="3">The sequence shown here is derived from an EMBL/GenBank/DDBJ whole genome shotgun (WGS) entry which is preliminary data.</text>
</comment>
<evidence type="ECO:0000313" key="4">
    <source>
        <dbReference type="Proteomes" id="UP000320184"/>
    </source>
</evidence>
<evidence type="ECO:0000313" key="3">
    <source>
        <dbReference type="EMBL" id="TMQ50034.1"/>
    </source>
</evidence>
<feature type="domain" description="DUF5916" evidence="2">
    <location>
        <begin position="241"/>
        <end position="841"/>
    </location>
</feature>
<feature type="domain" description="Carbohydrate-binding" evidence="1">
    <location>
        <begin position="50"/>
        <end position="203"/>
    </location>
</feature>
<accession>A0A538SF89</accession>
<organism evidence="3 4">
    <name type="scientific">Eiseniibacteriota bacterium</name>
    <dbReference type="NCBI Taxonomy" id="2212470"/>
    <lineage>
        <taxon>Bacteria</taxon>
        <taxon>Candidatus Eiseniibacteriota</taxon>
    </lineage>
</organism>
<dbReference type="Pfam" id="PF06452">
    <property type="entry name" value="CBM9_1"/>
    <property type="match status" value="1"/>
</dbReference>
<dbReference type="EMBL" id="VBOT01000108">
    <property type="protein sequence ID" value="TMQ50034.1"/>
    <property type="molecule type" value="Genomic_DNA"/>
</dbReference>
<dbReference type="GO" id="GO:0004553">
    <property type="term" value="F:hydrolase activity, hydrolyzing O-glycosyl compounds"/>
    <property type="evidence" value="ECO:0007669"/>
    <property type="project" value="InterPro"/>
</dbReference>
<dbReference type="AlphaFoldDB" id="A0A538SF89"/>
<dbReference type="Gene3D" id="2.60.40.1190">
    <property type="match status" value="1"/>
</dbReference>
<dbReference type="GO" id="GO:0016052">
    <property type="term" value="P:carbohydrate catabolic process"/>
    <property type="evidence" value="ECO:0007669"/>
    <property type="project" value="InterPro"/>
</dbReference>
<dbReference type="Pfam" id="PF19313">
    <property type="entry name" value="DUF5916"/>
    <property type="match status" value="1"/>
</dbReference>
<dbReference type="SUPFAM" id="SSF49344">
    <property type="entry name" value="CBD9-like"/>
    <property type="match status" value="1"/>
</dbReference>
<gene>
    <name evidence="3" type="ORF">E6K73_08820</name>
</gene>
<sequence length="866" mass="96802">MAPVTSTLGLVIALSLGVFGFSPDTSGRAVAKPPAGPGVAAARVQGSVEIDGRLSEPAWAAAEPFTEFQQRSPHEGAPATLRTEVRVLYDDDAIYVGARLLDTAPDSILARLARRDDSISSDLFTLYLDPFHDRRSGYYFKINAAGTLYDGTLSNDVDKDKSWDGVWSGAARVDEQGWTAEMRIPYSQLRFQRNDRQVWGIDFGREIPRRREDDYAAYPRRKESSFVSRFPDLVGIESIAPPRSIELMPYVTSKGEDLRHDPGDPFHSGWRLRPNAGGDLRMGVGSHMTLNATANPDFGQVEVDPSVVNLTDVETSLDEKRPFFVEGVSAFEFGRQGAGDYWDYDWDDPVFFYSRRIGREPEGKIPSSDFEDVPPATRILGAAKLIGRTAGGWNVGTLHAVTDRETARLSKDGRTWRSEIEPRAYYGVTRLQRALGGGRAGIGLLGTATARSFDEPALRSQFDHAALMGGVDGWLTLDRDGTWVLSGWSAMSRVEGDRARMIKLQQGSTHYFQRRDASHVEVDSSLTQLTGYGSRYWINKQKGATLFNAAIGFLTPEFEVNDLGYQTRSDLVNGHIGTGYKWTRPTRSRRYQSLKVATFGTFDYGGNLTKQGQQVLGYTEFNNGYAWDYYASYNPQTLNNRRTRGGPLTLNPRQWYLGSDFNTDSQKRLYYYLSASGGRSESGAWSLHVSPGMEWRPTGALTIKVGPSYEHVEDDAQYVDTQKDTTAIETYGQRYLFATVQQNTVSASLRLNWAFTPTLSLQTYVQPFVSTADYFDFKALIRPRSYAFAPAPYSGDNPDFTVRSLKGSAVMRWEYRPGSALFLIWTQKRSDSEPIGVFDLGQVRERLGLARPENVLMAKLSYYFTP</sequence>
<evidence type="ECO:0000259" key="1">
    <source>
        <dbReference type="Pfam" id="PF06452"/>
    </source>
</evidence>
<dbReference type="InterPro" id="IPR045670">
    <property type="entry name" value="DUF5916"/>
</dbReference>
<proteinExistence type="predicted"/>
<evidence type="ECO:0000259" key="2">
    <source>
        <dbReference type="Pfam" id="PF19313"/>
    </source>
</evidence>
<reference evidence="3 4" key="1">
    <citation type="journal article" date="2019" name="Nat. Microbiol.">
        <title>Mediterranean grassland soil C-N compound turnover is dependent on rainfall and depth, and is mediated by genomically divergent microorganisms.</title>
        <authorList>
            <person name="Diamond S."/>
            <person name="Andeer P.F."/>
            <person name="Li Z."/>
            <person name="Crits-Christoph A."/>
            <person name="Burstein D."/>
            <person name="Anantharaman K."/>
            <person name="Lane K.R."/>
            <person name="Thomas B.C."/>
            <person name="Pan C."/>
            <person name="Northen T.R."/>
            <person name="Banfield J.F."/>
        </authorList>
    </citation>
    <scope>NUCLEOTIDE SEQUENCE [LARGE SCALE GENOMIC DNA]</scope>
    <source>
        <strain evidence="3">WS_3</strain>
    </source>
</reference>
<dbReference type="Proteomes" id="UP000320184">
    <property type="component" value="Unassembled WGS sequence"/>
</dbReference>
<dbReference type="InterPro" id="IPR010502">
    <property type="entry name" value="Carb-bd_dom_fam9"/>
</dbReference>
<protein>
    <submittedName>
        <fullName evidence="3">Uncharacterized protein</fullName>
    </submittedName>
</protein>